<keyword evidence="3" id="KW-1185">Reference proteome</keyword>
<dbReference type="RefSeq" id="WP_110172607.1">
    <property type="nucleotide sequence ID" value="NZ_CP015136.1"/>
</dbReference>
<dbReference type="STRING" id="1855912.LuPra_04265"/>
<evidence type="ECO:0000313" key="2">
    <source>
        <dbReference type="EMBL" id="AMY11021.1"/>
    </source>
</evidence>
<dbReference type="KEGG" id="abac:LuPra_04265"/>
<protein>
    <submittedName>
        <fullName evidence="2">Uncharacterized protein</fullName>
    </submittedName>
</protein>
<name>A0A143PRI1_LUTPR</name>
<reference evidence="2 3" key="1">
    <citation type="journal article" date="2016" name="Genome Announc.">
        <title>First Complete Genome Sequence of a Subdivision 6 Acidobacterium Strain.</title>
        <authorList>
            <person name="Huang S."/>
            <person name="Vieira S."/>
            <person name="Bunk B."/>
            <person name="Riedel T."/>
            <person name="Sproer C."/>
            <person name="Overmann J."/>
        </authorList>
    </citation>
    <scope>NUCLEOTIDE SEQUENCE [LARGE SCALE GENOMIC DNA]</scope>
    <source>
        <strain evidence="3">DSM 100886 HEG_-6_39</strain>
    </source>
</reference>
<gene>
    <name evidence="2" type="ORF">LuPra_04265</name>
</gene>
<dbReference type="AlphaFoldDB" id="A0A143PRI1"/>
<evidence type="ECO:0000256" key="1">
    <source>
        <dbReference type="SAM" id="MobiDB-lite"/>
    </source>
</evidence>
<reference evidence="3" key="2">
    <citation type="submission" date="2016-04" db="EMBL/GenBank/DDBJ databases">
        <title>First Complete Genome Sequence of a Subdivision 6 Acidobacterium.</title>
        <authorList>
            <person name="Huang S."/>
            <person name="Vieira S."/>
            <person name="Bunk B."/>
            <person name="Riedel T."/>
            <person name="Sproeer C."/>
            <person name="Overmann J."/>
        </authorList>
    </citation>
    <scope>NUCLEOTIDE SEQUENCE [LARGE SCALE GENOMIC DNA]</scope>
    <source>
        <strain evidence="3">DSM 100886 HEG_-6_39</strain>
    </source>
</reference>
<sequence length="205" mass="22454">MLTRPTRWFGSWGRPHLSDESLLELHALLVAGEHSVAGRYLRHVKQCEVCAQRLDGVREDAAALRQDVTASIDARITPTRLERQFDVIMRRLEGHSGKVLPFPTTIHRPAEAPTLRRWVAMAAASGLLIGIGAGRLMGPMSSAPAPPWQKVSASPATGTPAGVQESDEQMLVEIDAALARSRTKEFRALDELTPRVADARARSPR</sequence>
<organism evidence="2 3">
    <name type="scientific">Luteitalea pratensis</name>
    <dbReference type="NCBI Taxonomy" id="1855912"/>
    <lineage>
        <taxon>Bacteria</taxon>
        <taxon>Pseudomonadati</taxon>
        <taxon>Acidobacteriota</taxon>
        <taxon>Vicinamibacteria</taxon>
        <taxon>Vicinamibacterales</taxon>
        <taxon>Vicinamibacteraceae</taxon>
        <taxon>Luteitalea</taxon>
    </lineage>
</organism>
<feature type="region of interest" description="Disordered" evidence="1">
    <location>
        <begin position="141"/>
        <end position="168"/>
    </location>
</feature>
<accession>A0A143PRI1</accession>
<dbReference type="EMBL" id="CP015136">
    <property type="protein sequence ID" value="AMY11021.1"/>
    <property type="molecule type" value="Genomic_DNA"/>
</dbReference>
<dbReference type="Proteomes" id="UP000076079">
    <property type="component" value="Chromosome"/>
</dbReference>
<evidence type="ECO:0000313" key="3">
    <source>
        <dbReference type="Proteomes" id="UP000076079"/>
    </source>
</evidence>
<proteinExistence type="predicted"/>